<keyword evidence="2" id="KW-1185">Reference proteome</keyword>
<gene>
    <name evidence="1" type="ORF">C8N40_10629</name>
</gene>
<dbReference type="Proteomes" id="UP000244225">
    <property type="component" value="Unassembled WGS sequence"/>
</dbReference>
<organism evidence="1 2">
    <name type="scientific">Pontibacter mucosus</name>
    <dbReference type="NCBI Taxonomy" id="1649266"/>
    <lineage>
        <taxon>Bacteria</taxon>
        <taxon>Pseudomonadati</taxon>
        <taxon>Bacteroidota</taxon>
        <taxon>Cytophagia</taxon>
        <taxon>Cytophagales</taxon>
        <taxon>Hymenobacteraceae</taxon>
        <taxon>Pontibacter</taxon>
    </lineage>
</organism>
<proteinExistence type="predicted"/>
<comment type="caution">
    <text evidence="1">The sequence shown here is derived from an EMBL/GenBank/DDBJ whole genome shotgun (WGS) entry which is preliminary data.</text>
</comment>
<sequence>MATNQVQDFSLLLAGTELETPTGIGRFRLYKEGNFRGQNVLVEFFNGKTKWYPEGALKLAEAGERRVRPVMCRARRQTNEVYYAL</sequence>
<evidence type="ECO:0000313" key="2">
    <source>
        <dbReference type="Proteomes" id="UP000244225"/>
    </source>
</evidence>
<reference evidence="1 2" key="1">
    <citation type="submission" date="2018-04" db="EMBL/GenBank/DDBJ databases">
        <title>Genomic Encyclopedia of Archaeal and Bacterial Type Strains, Phase II (KMG-II): from individual species to whole genera.</title>
        <authorList>
            <person name="Goeker M."/>
        </authorList>
    </citation>
    <scope>NUCLEOTIDE SEQUENCE [LARGE SCALE GENOMIC DNA]</scope>
    <source>
        <strain evidence="1 2">DSM 100162</strain>
    </source>
</reference>
<protein>
    <submittedName>
        <fullName evidence="1">Uncharacterized protein</fullName>
    </submittedName>
</protein>
<name>A0A2T5YFZ0_9BACT</name>
<dbReference type="OrthoDB" id="854112at2"/>
<dbReference type="EMBL" id="QBKI01000006">
    <property type="protein sequence ID" value="PTX18230.1"/>
    <property type="molecule type" value="Genomic_DNA"/>
</dbReference>
<accession>A0A2T5YFZ0</accession>
<dbReference type="AlphaFoldDB" id="A0A2T5YFZ0"/>
<dbReference type="RefSeq" id="WP_108212116.1">
    <property type="nucleotide sequence ID" value="NZ_QBKI01000006.1"/>
</dbReference>
<evidence type="ECO:0000313" key="1">
    <source>
        <dbReference type="EMBL" id="PTX18230.1"/>
    </source>
</evidence>